<organism evidence="1 2">
    <name type="scientific">Micavibrio aeruginosavorus (strain ARL-13)</name>
    <dbReference type="NCBI Taxonomy" id="856793"/>
    <lineage>
        <taxon>Bacteria</taxon>
        <taxon>Pseudomonadati</taxon>
        <taxon>Bdellovibrionota</taxon>
        <taxon>Bdellovibrionia</taxon>
        <taxon>Bdellovibrionales</taxon>
        <taxon>Pseudobdellovibrionaceae</taxon>
        <taxon>Micavibrio</taxon>
    </lineage>
</organism>
<proteinExistence type="predicted"/>
<dbReference type="KEGG" id="mai:MICA_592"/>
<dbReference type="EMBL" id="CP002382">
    <property type="protein sequence ID" value="AEP08929.1"/>
    <property type="molecule type" value="Genomic_DNA"/>
</dbReference>
<sequence length="122" mass="13852">MTDKFNPCDPAQLDALMELANGATPGPWETGEASWNEEGDARYTLHGIKEVHAFDCQFIAASREAVPALIEEVKRFRKYVQIIAMQKKVHEVDEEDRDDECFKYAYDKIIDTAREALKAEGV</sequence>
<protein>
    <submittedName>
        <fullName evidence="1">Uncharacterized protein</fullName>
    </submittedName>
</protein>
<dbReference type="Proteomes" id="UP000009286">
    <property type="component" value="Chromosome"/>
</dbReference>
<dbReference type="AlphaFoldDB" id="G2KMZ7"/>
<dbReference type="STRING" id="856793.MICA_592"/>
<dbReference type="HOGENOM" id="CLU_2024028_0_0_5"/>
<reference evidence="1 2" key="1">
    <citation type="journal article" date="2011" name="BMC Genomics">
        <title>Genomic insights into an obligate epibiotic bacterial predator: Micavibrio aeruginosavorus ARL-13.</title>
        <authorList>
            <person name="Wang Z."/>
            <person name="Kadouri D."/>
            <person name="Wu M."/>
        </authorList>
    </citation>
    <scope>NUCLEOTIDE SEQUENCE [LARGE SCALE GENOMIC DNA]</scope>
    <source>
        <strain evidence="1 2">ARL-13</strain>
    </source>
</reference>
<name>G2KMZ7_MICAA</name>
<keyword evidence="2" id="KW-1185">Reference proteome</keyword>
<accession>G2KMZ7</accession>
<gene>
    <name evidence="1" type="ordered locus">MICA_592</name>
</gene>
<evidence type="ECO:0000313" key="2">
    <source>
        <dbReference type="Proteomes" id="UP000009286"/>
    </source>
</evidence>
<dbReference type="RefSeq" id="WP_014102152.1">
    <property type="nucleotide sequence ID" value="NC_016026.1"/>
</dbReference>
<evidence type="ECO:0000313" key="1">
    <source>
        <dbReference type="EMBL" id="AEP08929.1"/>
    </source>
</evidence>
<dbReference type="OrthoDB" id="7582652at2"/>